<name>A0ABT1LLR1_9MICC</name>
<comment type="caution">
    <text evidence="1">The sequence shown here is derived from an EMBL/GenBank/DDBJ whole genome shotgun (WGS) entry which is preliminary data.</text>
</comment>
<reference evidence="1 2" key="1">
    <citation type="submission" date="2022-06" db="EMBL/GenBank/DDBJ databases">
        <title>Pseudarthrobacter sp. strain RMG13 Genome sequencing and assembly.</title>
        <authorList>
            <person name="Kim I."/>
        </authorList>
    </citation>
    <scope>NUCLEOTIDE SEQUENCE [LARGE SCALE GENOMIC DNA]</scope>
    <source>
        <strain evidence="1 2">RMG13</strain>
    </source>
</reference>
<dbReference type="RefSeq" id="WP_254748646.1">
    <property type="nucleotide sequence ID" value="NZ_JANCLV010000003.1"/>
</dbReference>
<keyword evidence="2" id="KW-1185">Reference proteome</keyword>
<dbReference type="Proteomes" id="UP001524318">
    <property type="component" value="Unassembled WGS sequence"/>
</dbReference>
<evidence type="ECO:0000313" key="2">
    <source>
        <dbReference type="Proteomes" id="UP001524318"/>
    </source>
</evidence>
<evidence type="ECO:0000313" key="1">
    <source>
        <dbReference type="EMBL" id="MCP8999390.1"/>
    </source>
</evidence>
<sequence length="94" mass="10410">MTTDAPLPETAVLPTEECWDLLRGDSVGRLAVWVNSRTREPLDSVGHILFPWETVRKDHFLRVEPESGTGRRFNLAAPLTWGGPLDEATRAGLG</sequence>
<accession>A0ABT1LLR1</accession>
<protein>
    <submittedName>
        <fullName evidence="1">Uncharacterized protein</fullName>
    </submittedName>
</protein>
<organism evidence="1 2">
    <name type="scientific">Pseudarthrobacter humi</name>
    <dbReference type="NCBI Taxonomy" id="2952523"/>
    <lineage>
        <taxon>Bacteria</taxon>
        <taxon>Bacillati</taxon>
        <taxon>Actinomycetota</taxon>
        <taxon>Actinomycetes</taxon>
        <taxon>Micrococcales</taxon>
        <taxon>Micrococcaceae</taxon>
        <taxon>Pseudarthrobacter</taxon>
    </lineage>
</organism>
<proteinExistence type="predicted"/>
<gene>
    <name evidence="1" type="ORF">NFC73_06505</name>
</gene>
<dbReference type="EMBL" id="JANCLV010000003">
    <property type="protein sequence ID" value="MCP8999390.1"/>
    <property type="molecule type" value="Genomic_DNA"/>
</dbReference>